<gene>
    <name evidence="1" type="ORF">CLV94_2642</name>
</gene>
<sequence length="218" mass="24977">MHTVNIFKNIIPIIIAATAFYGCSRKHTSKTNVAISEITFKQDSLAFELCKMYGFDQGIRDSKLTFNKKELMPKVDSISFANLVNFVTKNGYPTETLLGKRNIKQECVESAAVAILLHNPHRLVNEKVYFDLFLKEVKKGNIDSNFFASVLDKYYWINSPNKKKRKVFYGSEFGKPCIQTKEATNKARIEIGLLPLKEEEFIDCGQEELNMPKKQIAY</sequence>
<accession>A0A495M9M5</accession>
<keyword evidence="2" id="KW-1185">Reference proteome</keyword>
<protein>
    <submittedName>
        <fullName evidence="1">Uncharacterized protein</fullName>
    </submittedName>
</protein>
<evidence type="ECO:0000313" key="2">
    <source>
        <dbReference type="Proteomes" id="UP000277579"/>
    </source>
</evidence>
<comment type="caution">
    <text evidence="1">The sequence shown here is derived from an EMBL/GenBank/DDBJ whole genome shotgun (WGS) entry which is preliminary data.</text>
</comment>
<dbReference type="Proteomes" id="UP000277579">
    <property type="component" value="Unassembled WGS sequence"/>
</dbReference>
<name>A0A495M9M5_9FLAO</name>
<evidence type="ECO:0000313" key="1">
    <source>
        <dbReference type="EMBL" id="RKS22005.1"/>
    </source>
</evidence>
<dbReference type="AlphaFoldDB" id="A0A495M9M5"/>
<proteinExistence type="predicted"/>
<reference evidence="1 2" key="1">
    <citation type="submission" date="2018-10" db="EMBL/GenBank/DDBJ databases">
        <title>Genomic Encyclopedia of Archaeal and Bacterial Type Strains, Phase II (KMG-II): from individual species to whole genera.</title>
        <authorList>
            <person name="Goeker M."/>
        </authorList>
    </citation>
    <scope>NUCLEOTIDE SEQUENCE [LARGE SCALE GENOMIC DNA]</scope>
    <source>
        <strain evidence="1 2">DSM 29537</strain>
    </source>
</reference>
<organism evidence="1 2">
    <name type="scientific">Flavobacterium endophyticum</name>
    <dbReference type="NCBI Taxonomy" id="1540163"/>
    <lineage>
        <taxon>Bacteria</taxon>
        <taxon>Pseudomonadati</taxon>
        <taxon>Bacteroidota</taxon>
        <taxon>Flavobacteriia</taxon>
        <taxon>Flavobacteriales</taxon>
        <taxon>Flavobacteriaceae</taxon>
        <taxon>Flavobacterium</taxon>
    </lineage>
</organism>
<dbReference type="EMBL" id="RBLC01000003">
    <property type="protein sequence ID" value="RKS22005.1"/>
    <property type="molecule type" value="Genomic_DNA"/>
</dbReference>